<gene>
    <name evidence="2" type="ORF">M5K25_022989</name>
</gene>
<name>A0ABD0U752_DENTH</name>
<evidence type="ECO:0000313" key="2">
    <source>
        <dbReference type="EMBL" id="KAL0908492.1"/>
    </source>
</evidence>
<evidence type="ECO:0000256" key="1">
    <source>
        <dbReference type="SAM" id="SignalP"/>
    </source>
</evidence>
<dbReference type="Proteomes" id="UP001552299">
    <property type="component" value="Unassembled WGS sequence"/>
</dbReference>
<accession>A0ABD0U752</accession>
<protein>
    <submittedName>
        <fullName evidence="2">Uncharacterized protein</fullName>
    </submittedName>
</protein>
<dbReference type="AlphaFoldDB" id="A0ABD0U752"/>
<reference evidence="2 3" key="1">
    <citation type="journal article" date="2024" name="Plant Biotechnol. J.">
        <title>Dendrobium thyrsiflorum genome and its molecular insights into genes involved in important horticultural traits.</title>
        <authorList>
            <person name="Chen B."/>
            <person name="Wang J.Y."/>
            <person name="Zheng P.J."/>
            <person name="Li K.L."/>
            <person name="Liang Y.M."/>
            <person name="Chen X.F."/>
            <person name="Zhang C."/>
            <person name="Zhao X."/>
            <person name="He X."/>
            <person name="Zhang G.Q."/>
            <person name="Liu Z.J."/>
            <person name="Xu Q."/>
        </authorList>
    </citation>
    <scope>NUCLEOTIDE SEQUENCE [LARGE SCALE GENOMIC DNA]</scope>
    <source>
        <strain evidence="2">GZMU011</strain>
    </source>
</reference>
<feature type="chain" id="PRO_5044860539" evidence="1">
    <location>
        <begin position="24"/>
        <end position="167"/>
    </location>
</feature>
<keyword evidence="1" id="KW-0732">Signal</keyword>
<proteinExistence type="predicted"/>
<dbReference type="EMBL" id="JANQDX010000017">
    <property type="protein sequence ID" value="KAL0908492.1"/>
    <property type="molecule type" value="Genomic_DNA"/>
</dbReference>
<evidence type="ECO:0000313" key="3">
    <source>
        <dbReference type="Proteomes" id="UP001552299"/>
    </source>
</evidence>
<comment type="caution">
    <text evidence="2">The sequence shown here is derived from an EMBL/GenBank/DDBJ whole genome shotgun (WGS) entry which is preliminary data.</text>
</comment>
<feature type="signal peptide" evidence="1">
    <location>
        <begin position="1"/>
        <end position="23"/>
    </location>
</feature>
<organism evidence="2 3">
    <name type="scientific">Dendrobium thyrsiflorum</name>
    <name type="common">Pinecone-like raceme dendrobium</name>
    <name type="synonym">Orchid</name>
    <dbReference type="NCBI Taxonomy" id="117978"/>
    <lineage>
        <taxon>Eukaryota</taxon>
        <taxon>Viridiplantae</taxon>
        <taxon>Streptophyta</taxon>
        <taxon>Embryophyta</taxon>
        <taxon>Tracheophyta</taxon>
        <taxon>Spermatophyta</taxon>
        <taxon>Magnoliopsida</taxon>
        <taxon>Liliopsida</taxon>
        <taxon>Asparagales</taxon>
        <taxon>Orchidaceae</taxon>
        <taxon>Epidendroideae</taxon>
        <taxon>Malaxideae</taxon>
        <taxon>Dendrobiinae</taxon>
        <taxon>Dendrobium</taxon>
    </lineage>
</organism>
<sequence>MAIVVKFLIFFVVALLAMLMAESNSLVSINRPLTSLTSKVWANEANDAADQYLPNKANNGQGSLRSYHYNLYQVQNAPLSVTGDARRPNTRNHASSFATSAAASASVCPQDIMATRGSVPATTTGRPRGVAQNAPKFIKILSSLPTSYLTFCLIYLPIFKHDMYYFP</sequence>
<keyword evidence="3" id="KW-1185">Reference proteome</keyword>